<evidence type="ECO:0000313" key="6">
    <source>
        <dbReference type="EMBL" id="MDV6269305.1"/>
    </source>
</evidence>
<dbReference type="CDD" id="cd05301">
    <property type="entry name" value="GDH"/>
    <property type="match status" value="1"/>
</dbReference>
<organism evidence="6 7">
    <name type="scientific">Rhodococcus globerulus</name>
    <dbReference type="NCBI Taxonomy" id="33008"/>
    <lineage>
        <taxon>Bacteria</taxon>
        <taxon>Bacillati</taxon>
        <taxon>Actinomycetota</taxon>
        <taxon>Actinomycetes</taxon>
        <taxon>Mycobacteriales</taxon>
        <taxon>Nocardiaceae</taxon>
        <taxon>Rhodococcus</taxon>
    </lineage>
</organism>
<dbReference type="PROSITE" id="PS00065">
    <property type="entry name" value="D_2_HYDROXYACID_DH_1"/>
    <property type="match status" value="1"/>
</dbReference>
<feature type="domain" description="D-isomer specific 2-hydroxyacid dehydrogenase catalytic" evidence="4">
    <location>
        <begin position="8"/>
        <end position="318"/>
    </location>
</feature>
<evidence type="ECO:0000256" key="3">
    <source>
        <dbReference type="RuleBase" id="RU003719"/>
    </source>
</evidence>
<keyword evidence="7" id="KW-1185">Reference proteome</keyword>
<feature type="domain" description="D-isomer specific 2-hydroxyacid dehydrogenase NAD-binding" evidence="5">
    <location>
        <begin position="111"/>
        <end position="286"/>
    </location>
</feature>
<dbReference type="InterPro" id="IPR029752">
    <property type="entry name" value="D-isomer_DH_CS1"/>
</dbReference>
<comment type="caution">
    <text evidence="6">The sequence shown here is derived from an EMBL/GenBank/DDBJ whole genome shotgun (WGS) entry which is preliminary data.</text>
</comment>
<dbReference type="InterPro" id="IPR029753">
    <property type="entry name" value="D-isomer_DH_CS"/>
</dbReference>
<evidence type="ECO:0000256" key="2">
    <source>
        <dbReference type="ARBA" id="ARBA00023002"/>
    </source>
</evidence>
<protein>
    <submittedName>
        <fullName evidence="6">D-glycerate dehydrogenase</fullName>
        <ecNumber evidence="6">1.1.1.-</ecNumber>
    </submittedName>
</protein>
<dbReference type="Pfam" id="PF02826">
    <property type="entry name" value="2-Hacid_dh_C"/>
    <property type="match status" value="1"/>
</dbReference>
<proteinExistence type="inferred from homology"/>
<dbReference type="SUPFAM" id="SSF52283">
    <property type="entry name" value="Formate/glycerate dehydrogenase catalytic domain-like"/>
    <property type="match status" value="1"/>
</dbReference>
<comment type="similarity">
    <text evidence="1 3">Belongs to the D-isomer specific 2-hydroxyacid dehydrogenase family.</text>
</comment>
<evidence type="ECO:0000259" key="4">
    <source>
        <dbReference type="Pfam" id="PF00389"/>
    </source>
</evidence>
<reference evidence="6 7" key="1">
    <citation type="submission" date="2023-10" db="EMBL/GenBank/DDBJ databases">
        <title>Development of a sustainable strategy for remediation of hydrocarbon-contaminated territories based on the waste exchange concept.</title>
        <authorList>
            <person name="Krivoruchko A."/>
        </authorList>
    </citation>
    <scope>NUCLEOTIDE SEQUENCE [LARGE SCALE GENOMIC DNA]</scope>
    <source>
        <strain evidence="6 7">IEGM 1203</strain>
    </source>
</reference>
<dbReference type="PANTHER" id="PTHR10996">
    <property type="entry name" value="2-HYDROXYACID DEHYDROGENASE-RELATED"/>
    <property type="match status" value="1"/>
</dbReference>
<keyword evidence="2 3" id="KW-0560">Oxidoreductase</keyword>
<dbReference type="PANTHER" id="PTHR10996:SF283">
    <property type="entry name" value="GLYOXYLATE_HYDROXYPYRUVATE REDUCTASE B"/>
    <property type="match status" value="1"/>
</dbReference>
<dbReference type="RefSeq" id="WP_317543770.1">
    <property type="nucleotide sequence ID" value="NZ_JAWLKB010000010.1"/>
</dbReference>
<dbReference type="EC" id="1.1.1.-" evidence="6"/>
<evidence type="ECO:0000313" key="7">
    <source>
        <dbReference type="Proteomes" id="UP001185927"/>
    </source>
</evidence>
<dbReference type="InterPro" id="IPR036291">
    <property type="entry name" value="NAD(P)-bd_dom_sf"/>
</dbReference>
<dbReference type="InterPro" id="IPR006140">
    <property type="entry name" value="D-isomer_DH_NAD-bd"/>
</dbReference>
<name>A0ABU4BYK1_RHOGO</name>
<dbReference type="Pfam" id="PF00389">
    <property type="entry name" value="2-Hacid_dh"/>
    <property type="match status" value="1"/>
</dbReference>
<dbReference type="InterPro" id="IPR006139">
    <property type="entry name" value="D-isomer_2_OHA_DH_cat_dom"/>
</dbReference>
<evidence type="ECO:0000256" key="1">
    <source>
        <dbReference type="ARBA" id="ARBA00005854"/>
    </source>
</evidence>
<dbReference type="GO" id="GO:0016491">
    <property type="term" value="F:oxidoreductase activity"/>
    <property type="evidence" value="ECO:0007669"/>
    <property type="project" value="UniProtKB-KW"/>
</dbReference>
<dbReference type="EMBL" id="JAWLKB010000010">
    <property type="protein sequence ID" value="MDV6269305.1"/>
    <property type="molecule type" value="Genomic_DNA"/>
</dbReference>
<dbReference type="Proteomes" id="UP001185927">
    <property type="component" value="Unassembled WGS sequence"/>
</dbReference>
<sequence length="326" mass="33948">MTSKSKVLVSTVLPSDLLARIEAEYEVAQFPSSHVFTADSIGDHSDIVGWLTTVKQPVNADILSQLPSLTTVSNYAVGYDNVEVGEATERGVQICNTPGVLDNAVAEVAVGAILSSVRGLSRAERFVRAGEWAGGNAFPLTADVHGKVLGILGMGRIGKRIAPVAQALGMTVLYHNRTPIAGVVPGDATHVSRSELLERSDVVLLLVPLTEETKGFIGADDFAAMKDTAFFVNPARGALVDEDALIAALQTGVIAGAALDVMTIEPLPASSPLMELDNVVLLPHIGSATVETRRAMADLAVDNLLDSLAGSQPRGAVNNPSVGAPA</sequence>
<dbReference type="PROSITE" id="PS00671">
    <property type="entry name" value="D_2_HYDROXYACID_DH_3"/>
    <property type="match status" value="1"/>
</dbReference>
<gene>
    <name evidence="6" type="ORF">R3Q16_22065</name>
</gene>
<dbReference type="SUPFAM" id="SSF51735">
    <property type="entry name" value="NAD(P)-binding Rossmann-fold domains"/>
    <property type="match status" value="1"/>
</dbReference>
<evidence type="ECO:0000259" key="5">
    <source>
        <dbReference type="Pfam" id="PF02826"/>
    </source>
</evidence>
<dbReference type="InterPro" id="IPR050223">
    <property type="entry name" value="D-isomer_2-hydroxyacid_DH"/>
</dbReference>
<accession>A0ABU4BYK1</accession>
<dbReference type="Gene3D" id="3.40.50.720">
    <property type="entry name" value="NAD(P)-binding Rossmann-like Domain"/>
    <property type="match status" value="2"/>
</dbReference>